<dbReference type="EMBL" id="CP099424">
    <property type="protein sequence ID" value="USW55675.1"/>
    <property type="molecule type" value="Genomic_DNA"/>
</dbReference>
<dbReference type="AlphaFoldDB" id="A0A9Q9B032"/>
<evidence type="ECO:0000313" key="3">
    <source>
        <dbReference type="Proteomes" id="UP001056384"/>
    </source>
</evidence>
<accession>A0A9Q9B032</accession>
<feature type="compositionally biased region" description="Acidic residues" evidence="1">
    <location>
        <begin position="101"/>
        <end position="114"/>
    </location>
</feature>
<feature type="region of interest" description="Disordered" evidence="1">
    <location>
        <begin position="101"/>
        <end position="123"/>
    </location>
</feature>
<proteinExistence type="predicted"/>
<reference evidence="2" key="1">
    <citation type="submission" date="2022-06" db="EMBL/GenBank/DDBJ databases">
        <title>Complete genome sequences of two strains of the flax pathogen Septoria linicola.</title>
        <authorList>
            <person name="Lapalu N."/>
            <person name="Simon A."/>
            <person name="Demenou B."/>
            <person name="Paumier D."/>
            <person name="Guillot M.-P."/>
            <person name="Gout L."/>
            <person name="Valade R."/>
        </authorList>
    </citation>
    <scope>NUCLEOTIDE SEQUENCE</scope>
    <source>
        <strain evidence="2">SE15195</strain>
    </source>
</reference>
<organism evidence="2 3">
    <name type="scientific">Septoria linicola</name>
    <dbReference type="NCBI Taxonomy" id="215465"/>
    <lineage>
        <taxon>Eukaryota</taxon>
        <taxon>Fungi</taxon>
        <taxon>Dikarya</taxon>
        <taxon>Ascomycota</taxon>
        <taxon>Pezizomycotina</taxon>
        <taxon>Dothideomycetes</taxon>
        <taxon>Dothideomycetidae</taxon>
        <taxon>Mycosphaerellales</taxon>
        <taxon>Mycosphaerellaceae</taxon>
        <taxon>Septoria</taxon>
    </lineage>
</organism>
<gene>
    <name evidence="2" type="ORF">Slin15195_G089940</name>
</gene>
<keyword evidence="3" id="KW-1185">Reference proteome</keyword>
<protein>
    <submittedName>
        <fullName evidence="2">Uncharacterized protein</fullName>
    </submittedName>
</protein>
<evidence type="ECO:0000256" key="1">
    <source>
        <dbReference type="SAM" id="MobiDB-lite"/>
    </source>
</evidence>
<name>A0A9Q9B032_9PEZI</name>
<sequence>MTRCISCKADLPPHKFVKPTCALHRKQICSECCKDAKRVSCVECKQILGLEVTKQPAKKESLPIKKTVVKRTKSMINIVDKDEHSGEEEVDGFVLVEKEDTEEEWEMMEKDEEEEKGRKCVMM</sequence>
<evidence type="ECO:0000313" key="2">
    <source>
        <dbReference type="EMBL" id="USW55675.1"/>
    </source>
</evidence>
<dbReference type="Proteomes" id="UP001056384">
    <property type="component" value="Chromosome 7"/>
</dbReference>